<dbReference type="InterPro" id="IPR011101">
    <property type="entry name" value="DUF5131"/>
</dbReference>
<comment type="caution">
    <text evidence="1">The sequence shown here is derived from an EMBL/GenBank/DDBJ whole genome shotgun (WGS) entry which is preliminary data.</text>
</comment>
<sequence length="111" mass="12491">MADGTKIEWVKNPDGSQGATWSPVSGCTKVSAGCASCYAARMANRLRGRHGYPKDDPFKVTLHPDRLEQPLHWRKSRNIFVCSMGDLFHDDVPDDFIVKVFILMAMAQRHT</sequence>
<dbReference type="Pfam" id="PF07505">
    <property type="entry name" value="DUF5131"/>
    <property type="match status" value="1"/>
</dbReference>
<dbReference type="EMBL" id="LAZR01032646">
    <property type="protein sequence ID" value="KKL50312.1"/>
    <property type="molecule type" value="Genomic_DNA"/>
</dbReference>
<evidence type="ECO:0008006" key="2">
    <source>
        <dbReference type="Google" id="ProtNLM"/>
    </source>
</evidence>
<proteinExistence type="predicted"/>
<organism evidence="1">
    <name type="scientific">marine sediment metagenome</name>
    <dbReference type="NCBI Taxonomy" id="412755"/>
    <lineage>
        <taxon>unclassified sequences</taxon>
        <taxon>metagenomes</taxon>
        <taxon>ecological metagenomes</taxon>
    </lineage>
</organism>
<evidence type="ECO:0000313" key="1">
    <source>
        <dbReference type="EMBL" id="KKL50312.1"/>
    </source>
</evidence>
<name>A0A0F9FGU1_9ZZZZ</name>
<reference evidence="1" key="1">
    <citation type="journal article" date="2015" name="Nature">
        <title>Complex archaea that bridge the gap between prokaryotes and eukaryotes.</title>
        <authorList>
            <person name="Spang A."/>
            <person name="Saw J.H."/>
            <person name="Jorgensen S.L."/>
            <person name="Zaremba-Niedzwiedzka K."/>
            <person name="Martijn J."/>
            <person name="Lind A.E."/>
            <person name="van Eijk R."/>
            <person name="Schleper C."/>
            <person name="Guy L."/>
            <person name="Ettema T.J."/>
        </authorList>
    </citation>
    <scope>NUCLEOTIDE SEQUENCE</scope>
</reference>
<protein>
    <recommendedName>
        <fullName evidence="2">DUF5131 family protein</fullName>
    </recommendedName>
</protein>
<accession>A0A0F9FGU1</accession>
<feature type="non-terminal residue" evidence="1">
    <location>
        <position position="111"/>
    </location>
</feature>
<gene>
    <name evidence="1" type="ORF">LCGC14_2306730</name>
</gene>
<dbReference type="AlphaFoldDB" id="A0A0F9FGU1"/>